<dbReference type="Pfam" id="PF00933">
    <property type="entry name" value="Glyco_hydro_3"/>
    <property type="match status" value="1"/>
</dbReference>
<dbReference type="GO" id="GO:0005576">
    <property type="term" value="C:extracellular region"/>
    <property type="evidence" value="ECO:0007669"/>
    <property type="project" value="UniProtKB-SubCell"/>
</dbReference>
<dbReference type="EMBL" id="JAKUCV010000507">
    <property type="protein sequence ID" value="KAJ4849733.1"/>
    <property type="molecule type" value="Genomic_DNA"/>
</dbReference>
<protein>
    <submittedName>
        <fullName evidence="9">Beta-D-xylosidase 6</fullName>
    </submittedName>
</protein>
<evidence type="ECO:0000259" key="8">
    <source>
        <dbReference type="SMART" id="SM01217"/>
    </source>
</evidence>
<dbReference type="Gene3D" id="3.40.50.1700">
    <property type="entry name" value="Glycoside hydrolase family 3 C-terminal domain"/>
    <property type="match status" value="1"/>
</dbReference>
<dbReference type="PANTHER" id="PTHR42721:SF1">
    <property type="entry name" value="BETA-D-XYLOSIDASE 6-RELATED"/>
    <property type="match status" value="1"/>
</dbReference>
<dbReference type="OrthoDB" id="47059at2759"/>
<dbReference type="Pfam" id="PF14310">
    <property type="entry name" value="Fn3-like"/>
    <property type="match status" value="1"/>
</dbReference>
<dbReference type="PANTHER" id="PTHR42721">
    <property type="entry name" value="SUGAR HYDROLASE-RELATED"/>
    <property type="match status" value="1"/>
</dbReference>
<dbReference type="InterPro" id="IPR036962">
    <property type="entry name" value="Glyco_hydro_3_N_sf"/>
</dbReference>
<dbReference type="SUPFAM" id="SSF52279">
    <property type="entry name" value="Beta-D-glucan exohydrolase, C-terminal domain"/>
    <property type="match status" value="1"/>
</dbReference>
<dbReference type="FunFam" id="3.20.20.300:FF:000004">
    <property type="entry name" value="probable beta-D-xylosidase 7"/>
    <property type="match status" value="1"/>
</dbReference>
<dbReference type="InterPro" id="IPR036881">
    <property type="entry name" value="Glyco_hydro_3_C_sf"/>
</dbReference>
<reference evidence="9" key="2">
    <citation type="journal article" date="2023" name="Plants (Basel)">
        <title>Annotation of the Turnera subulata (Passifloraceae) Draft Genome Reveals the S-Locus Evolved after the Divergence of Turneroideae from Passifloroideae in a Stepwise Manner.</title>
        <authorList>
            <person name="Henning P.M."/>
            <person name="Roalson E.H."/>
            <person name="Mir W."/>
            <person name="McCubbin A.G."/>
            <person name="Shore J.S."/>
        </authorList>
    </citation>
    <scope>NUCLEOTIDE SEQUENCE</scope>
    <source>
        <strain evidence="9">F60SS</strain>
    </source>
</reference>
<keyword evidence="10" id="KW-1185">Reference proteome</keyword>
<name>A0A9Q0JPW6_9ROSI</name>
<dbReference type="Pfam" id="PF01915">
    <property type="entry name" value="Glyco_hydro_3_C"/>
    <property type="match status" value="1"/>
</dbReference>
<dbReference type="InterPro" id="IPR013783">
    <property type="entry name" value="Ig-like_fold"/>
</dbReference>
<feature type="domain" description="Fibronectin type III-like" evidence="8">
    <location>
        <begin position="716"/>
        <end position="786"/>
    </location>
</feature>
<dbReference type="FunFam" id="3.40.50.1700:FF:000001">
    <property type="entry name" value="probable beta-D-xylosidase 2"/>
    <property type="match status" value="1"/>
</dbReference>
<dbReference type="Gene3D" id="2.60.40.10">
    <property type="entry name" value="Immunoglobulins"/>
    <property type="match status" value="1"/>
</dbReference>
<reference evidence="9" key="1">
    <citation type="submission" date="2022-02" db="EMBL/GenBank/DDBJ databases">
        <authorList>
            <person name="Henning P.M."/>
            <person name="McCubbin A.G."/>
            <person name="Shore J.S."/>
        </authorList>
    </citation>
    <scope>NUCLEOTIDE SEQUENCE</scope>
    <source>
        <strain evidence="9">F60SS</strain>
        <tissue evidence="9">Leaves</tissue>
    </source>
</reference>
<dbReference type="GO" id="GO:0045493">
    <property type="term" value="P:xylan catabolic process"/>
    <property type="evidence" value="ECO:0007669"/>
    <property type="project" value="InterPro"/>
</dbReference>
<evidence type="ECO:0000256" key="5">
    <source>
        <dbReference type="ARBA" id="ARBA00023180"/>
    </source>
</evidence>
<sequence>MSLHWLWRFLCVLIFLQFYLCISKPASVQFPCKPPHHHSFTFCNKSLPITTRAQSLISLLTLQEKIKQLSNNASGIPRLGIPAYEWWSESLHGIATNGPGVSFMSGPVSKATGFPQVLVTAAAFNRTLWFLIGSAIAIEARAMYNVGQAGLTFWAPNVNIFRDPRWGRGQETPGEDPMVASAYAIAYVKGLQGVNWKDTNGFSANKFKTGAKRVLVEDDDHGNDGLMVSACCKHVTAYDLESWGNFSRYSFNAVVTEQDLEDTFQTPFRTCVQEANVSCLMCSYNQVNGVPACAREDLLQKARTEWGFKGYITSDCDAVATIFEYQNYTKSPEDAVAITIKAGMDINCGSYVARHGQLAVDQGKLREENIDRALLNLFSVQLRLGLFDGDPKYGKFGGLGPENVCTTEHRTLALEAARQGIVLVKNDGKFLPLDKRTVSSLAIIGPLANNASSLGGDYTGYSCNPQSLFEGLKEFVDKTSYEGGCLDVSCNSDSRFHEARRVARKADFVVLVAGLDLSQETEDHDRVSLLLPGEQMALVSSVAAASKKPVILVLTGGGPLDVSFARDNPKIASILWIGYPGEAGPRALAEIIFGEYNPAGKLPMTWYPESFTKIPMSDMRMRSDPASGYPGRTYRFYIGDQVYGFGRGLSYTDFTYKFLSAPRKLSLSGFLKAKRVLNQREENLDYVHVNEMTSCNILRFQVQISVTNIGDVDGNHVVMLFSRVPKIVMGTPEKQLVGFDRVHTTSYKSTETSISIDPCEHLSVANEKGERVIPLGDHVLMLEDIEHYVTIVV</sequence>
<keyword evidence="4" id="KW-0378">Hydrolase</keyword>
<dbReference type="GO" id="GO:0046556">
    <property type="term" value="F:alpha-L-arabinofuranosidase activity"/>
    <property type="evidence" value="ECO:0007669"/>
    <property type="project" value="TreeGrafter"/>
</dbReference>
<evidence type="ECO:0000256" key="3">
    <source>
        <dbReference type="ARBA" id="ARBA00022729"/>
    </source>
</evidence>
<dbReference type="InterPro" id="IPR017853">
    <property type="entry name" value="GH"/>
</dbReference>
<dbReference type="InterPro" id="IPR001764">
    <property type="entry name" value="Glyco_hydro_3_N"/>
</dbReference>
<evidence type="ECO:0000313" key="9">
    <source>
        <dbReference type="EMBL" id="KAJ4849733.1"/>
    </source>
</evidence>
<evidence type="ECO:0000256" key="1">
    <source>
        <dbReference type="ARBA" id="ARBA00004613"/>
    </source>
</evidence>
<gene>
    <name evidence="9" type="primary">BXL6</name>
    <name evidence="9" type="ORF">Tsubulata_016116</name>
</gene>
<dbReference type="SMART" id="SM01217">
    <property type="entry name" value="Fn3_like"/>
    <property type="match status" value="1"/>
</dbReference>
<dbReference type="InterPro" id="IPR044993">
    <property type="entry name" value="BXL"/>
</dbReference>
<evidence type="ECO:0000256" key="7">
    <source>
        <dbReference type="SAM" id="SignalP"/>
    </source>
</evidence>
<dbReference type="AlphaFoldDB" id="A0A9Q0JPW6"/>
<feature type="signal peptide" evidence="7">
    <location>
        <begin position="1"/>
        <end position="23"/>
    </location>
</feature>
<dbReference type="GO" id="GO:0031222">
    <property type="term" value="P:arabinan catabolic process"/>
    <property type="evidence" value="ECO:0007669"/>
    <property type="project" value="TreeGrafter"/>
</dbReference>
<dbReference type="Proteomes" id="UP001141552">
    <property type="component" value="Unassembled WGS sequence"/>
</dbReference>
<comment type="subcellular location">
    <subcellularLocation>
        <location evidence="1">Secreted</location>
    </subcellularLocation>
</comment>
<evidence type="ECO:0000256" key="2">
    <source>
        <dbReference type="ARBA" id="ARBA00022525"/>
    </source>
</evidence>
<dbReference type="SUPFAM" id="SSF51445">
    <property type="entry name" value="(Trans)glycosidases"/>
    <property type="match status" value="1"/>
</dbReference>
<dbReference type="GO" id="GO:0009044">
    <property type="term" value="F:xylan 1,4-beta-xylosidase activity"/>
    <property type="evidence" value="ECO:0007669"/>
    <property type="project" value="InterPro"/>
</dbReference>
<dbReference type="InterPro" id="IPR026891">
    <property type="entry name" value="Fn3-like"/>
</dbReference>
<proteinExistence type="predicted"/>
<feature type="chain" id="PRO_5040431510" evidence="7">
    <location>
        <begin position="24"/>
        <end position="793"/>
    </location>
</feature>
<dbReference type="InterPro" id="IPR002772">
    <property type="entry name" value="Glyco_hydro_3_C"/>
</dbReference>
<keyword evidence="3 7" id="KW-0732">Signal</keyword>
<keyword evidence="5" id="KW-0325">Glycoprotein</keyword>
<evidence type="ECO:0000256" key="6">
    <source>
        <dbReference type="ARBA" id="ARBA00023295"/>
    </source>
</evidence>
<evidence type="ECO:0000256" key="4">
    <source>
        <dbReference type="ARBA" id="ARBA00022801"/>
    </source>
</evidence>
<dbReference type="Gene3D" id="3.20.20.300">
    <property type="entry name" value="Glycoside hydrolase, family 3, N-terminal domain"/>
    <property type="match status" value="1"/>
</dbReference>
<organism evidence="9 10">
    <name type="scientific">Turnera subulata</name>
    <dbReference type="NCBI Taxonomy" id="218843"/>
    <lineage>
        <taxon>Eukaryota</taxon>
        <taxon>Viridiplantae</taxon>
        <taxon>Streptophyta</taxon>
        <taxon>Embryophyta</taxon>
        <taxon>Tracheophyta</taxon>
        <taxon>Spermatophyta</taxon>
        <taxon>Magnoliopsida</taxon>
        <taxon>eudicotyledons</taxon>
        <taxon>Gunneridae</taxon>
        <taxon>Pentapetalae</taxon>
        <taxon>rosids</taxon>
        <taxon>fabids</taxon>
        <taxon>Malpighiales</taxon>
        <taxon>Passifloraceae</taxon>
        <taxon>Turnera</taxon>
    </lineage>
</organism>
<keyword evidence="6" id="KW-0326">Glycosidase</keyword>
<evidence type="ECO:0000313" key="10">
    <source>
        <dbReference type="Proteomes" id="UP001141552"/>
    </source>
</evidence>
<accession>A0A9Q0JPW6</accession>
<keyword evidence="2" id="KW-0964">Secreted</keyword>
<comment type="caution">
    <text evidence="9">The sequence shown here is derived from an EMBL/GenBank/DDBJ whole genome shotgun (WGS) entry which is preliminary data.</text>
</comment>